<gene>
    <name evidence="3" type="ORF">BB558_002802</name>
</gene>
<dbReference type="EMBL" id="MBFU01000224">
    <property type="protein sequence ID" value="PWA01119.1"/>
    <property type="molecule type" value="Genomic_DNA"/>
</dbReference>
<proteinExistence type="predicted"/>
<evidence type="ECO:0000313" key="4">
    <source>
        <dbReference type="Proteomes" id="UP000245591"/>
    </source>
</evidence>
<protein>
    <submittedName>
        <fullName evidence="3">Uncharacterized protein</fullName>
    </submittedName>
</protein>
<feature type="compositionally biased region" description="Basic and acidic residues" evidence="2">
    <location>
        <begin position="199"/>
        <end position="212"/>
    </location>
</feature>
<accession>A0A2U1J7X2</accession>
<organism evidence="3 4">
    <name type="scientific">Smittium angustum</name>
    <dbReference type="NCBI Taxonomy" id="133377"/>
    <lineage>
        <taxon>Eukaryota</taxon>
        <taxon>Fungi</taxon>
        <taxon>Fungi incertae sedis</taxon>
        <taxon>Zoopagomycota</taxon>
        <taxon>Kickxellomycotina</taxon>
        <taxon>Harpellomycetes</taxon>
        <taxon>Harpellales</taxon>
        <taxon>Legeriomycetaceae</taxon>
        <taxon>Smittium</taxon>
    </lineage>
</organism>
<name>A0A2U1J7X2_SMIAN</name>
<feature type="compositionally biased region" description="Polar residues" evidence="2">
    <location>
        <begin position="143"/>
        <end position="161"/>
    </location>
</feature>
<evidence type="ECO:0000256" key="2">
    <source>
        <dbReference type="SAM" id="MobiDB-lite"/>
    </source>
</evidence>
<keyword evidence="1" id="KW-0175">Coiled coil</keyword>
<feature type="compositionally biased region" description="Acidic residues" evidence="2">
    <location>
        <begin position="123"/>
        <end position="142"/>
    </location>
</feature>
<feature type="region of interest" description="Disordered" evidence="2">
    <location>
        <begin position="197"/>
        <end position="231"/>
    </location>
</feature>
<keyword evidence="4" id="KW-1185">Reference proteome</keyword>
<reference evidence="3 4" key="1">
    <citation type="journal article" date="2018" name="MBio">
        <title>Comparative Genomics Reveals the Core Gene Toolbox for the Fungus-Insect Symbiosis.</title>
        <authorList>
            <person name="Wang Y."/>
            <person name="Stata M."/>
            <person name="Wang W."/>
            <person name="Stajich J.E."/>
            <person name="White M.M."/>
            <person name="Moncalvo J.M."/>
        </authorList>
    </citation>
    <scope>NUCLEOTIDE SEQUENCE [LARGE SCALE GENOMIC DNA]</scope>
    <source>
        <strain evidence="3 4">AUS-126-30</strain>
    </source>
</reference>
<evidence type="ECO:0000256" key="1">
    <source>
        <dbReference type="SAM" id="Coils"/>
    </source>
</evidence>
<feature type="coiled-coil region" evidence="1">
    <location>
        <begin position="345"/>
        <end position="372"/>
    </location>
</feature>
<sequence>MGKRNGPPIWYWEVEPAKTIYERFEKVQHLLECWNPNCFSIGKFCRDSNGTGMATYACIKCSTCTKKIRASKFFTRVMKGSENDPILKLEKRRPLSAKSRNHKKIPAIKNIDLKNADKKSSSELEETADEDEDFYETDESDQEMTSTKANLPSTSGARNTANLPANYKYAHPSMGAAKYFELSEEFKKECPEAVAKNPIPEHSEEEVPKNQPEDNQIQVESSDEEFPESRYATRSETEEVISALTRSNAAQDASKKIFRYDIPDTNKRRAQDVPSSDEVVTKSYLEKQMESFLTSIKSLVNSSAKNATRIPPRHAKPSGQITSLGFFKPTAQAKGTVTEAESTDILALKKENDLLKAQISSLTAKIDQLIRLQIAQDNRNKGKTPSVNSLRTNSQPSVLLTTSGISAQFSSQPPTKPRKPTFAEIAKSQVKTGSEAEITKYEEALRRIAGINPLGTGTKAEENHKVARIYIQGISRQPIRDVKSSMFLMKFRLSKIWNMDFIGKSTAEFTVSADYAAAFISRTKSFPFLTVLPKVDPSKPMNIEATLETKKNIRAAFHRRIVRSLENTKNPLFQAYLKDLAAESRIPVDLTKIPNLAEENQTTDEILVPELLIENDTEITKNADEIELNMDFD</sequence>
<evidence type="ECO:0000313" key="3">
    <source>
        <dbReference type="EMBL" id="PWA01119.1"/>
    </source>
</evidence>
<comment type="caution">
    <text evidence="3">The sequence shown here is derived from an EMBL/GenBank/DDBJ whole genome shotgun (WGS) entry which is preliminary data.</text>
</comment>
<feature type="region of interest" description="Disordered" evidence="2">
    <location>
        <begin position="116"/>
        <end position="161"/>
    </location>
</feature>
<dbReference type="AlphaFoldDB" id="A0A2U1J7X2"/>
<dbReference type="Proteomes" id="UP000245591">
    <property type="component" value="Unassembled WGS sequence"/>
</dbReference>